<dbReference type="Proteomes" id="UP000326837">
    <property type="component" value="Chromosome"/>
</dbReference>
<feature type="compositionally biased region" description="Polar residues" evidence="1">
    <location>
        <begin position="38"/>
        <end position="48"/>
    </location>
</feature>
<gene>
    <name evidence="2" type="ORF">PLANPX_2130</name>
</gene>
<evidence type="ECO:0000313" key="3">
    <source>
        <dbReference type="Proteomes" id="UP000326837"/>
    </source>
</evidence>
<name>A0A5K7X7I6_9BACT</name>
<keyword evidence="3" id="KW-1185">Reference proteome</keyword>
<accession>A0A5K7X7I6</accession>
<reference evidence="3" key="1">
    <citation type="submission" date="2019-10" db="EMBL/GenBank/DDBJ databases">
        <title>Lacipirellula parvula gen. nov., sp. nov., representing a lineage of planctomycetes widespread in freshwater anoxic habitats, and description of the family Lacipirellulaceae.</title>
        <authorList>
            <person name="Dedysh S.N."/>
            <person name="Kulichevskaya I.S."/>
            <person name="Beletsky A.V."/>
            <person name="Rakitin A.L."/>
            <person name="Mardanov A.V."/>
            <person name="Ivanova A.A."/>
            <person name="Saltykova V.X."/>
            <person name="Rijpstra W.I.C."/>
            <person name="Sinninghe Damste J.S."/>
            <person name="Ravin N.V."/>
        </authorList>
    </citation>
    <scope>NUCLEOTIDE SEQUENCE [LARGE SCALE GENOMIC DNA]</scope>
    <source>
        <strain evidence="3">PX69</strain>
    </source>
</reference>
<dbReference type="AlphaFoldDB" id="A0A5K7X7I6"/>
<sequence>MPIGRPFSRPNNHTSESEMKICKLRGFAPQPSGVKLAGNSSDATPRQR</sequence>
<feature type="region of interest" description="Disordered" evidence="1">
    <location>
        <begin position="26"/>
        <end position="48"/>
    </location>
</feature>
<proteinExistence type="predicted"/>
<protein>
    <submittedName>
        <fullName evidence="2">Uncharacterized protein</fullName>
    </submittedName>
</protein>
<evidence type="ECO:0000256" key="1">
    <source>
        <dbReference type="SAM" id="MobiDB-lite"/>
    </source>
</evidence>
<dbReference type="EMBL" id="AP021861">
    <property type="protein sequence ID" value="BBO32518.1"/>
    <property type="molecule type" value="Genomic_DNA"/>
</dbReference>
<evidence type="ECO:0000313" key="2">
    <source>
        <dbReference type="EMBL" id="BBO32518.1"/>
    </source>
</evidence>
<organism evidence="2 3">
    <name type="scientific">Lacipirellula parvula</name>
    <dbReference type="NCBI Taxonomy" id="2650471"/>
    <lineage>
        <taxon>Bacteria</taxon>
        <taxon>Pseudomonadati</taxon>
        <taxon>Planctomycetota</taxon>
        <taxon>Planctomycetia</taxon>
        <taxon>Pirellulales</taxon>
        <taxon>Lacipirellulaceae</taxon>
        <taxon>Lacipirellula</taxon>
    </lineage>
</organism>
<dbReference type="KEGG" id="lpav:PLANPX_2130"/>